<dbReference type="EMBL" id="CP001734">
    <property type="protein sequence ID" value="ACV68106.1"/>
    <property type="molecule type" value="Genomic_DNA"/>
</dbReference>
<dbReference type="RefSeq" id="WP_015751264.1">
    <property type="nucleotide sequence ID" value="NC_013223.1"/>
</dbReference>
<dbReference type="KEGG" id="drt:Dret_0815"/>
<name>C8X109_DESRD</name>
<dbReference type="Pfam" id="PF02922">
    <property type="entry name" value="CBM_48"/>
    <property type="match status" value="1"/>
</dbReference>
<dbReference type="Gene3D" id="2.60.40.10">
    <property type="entry name" value="Immunoglobulins"/>
    <property type="match status" value="1"/>
</dbReference>
<dbReference type="Proteomes" id="UP000001052">
    <property type="component" value="Chromosome"/>
</dbReference>
<gene>
    <name evidence="2" type="ordered locus">Dret_0815</name>
</gene>
<reference evidence="3" key="1">
    <citation type="submission" date="2009-09" db="EMBL/GenBank/DDBJ databases">
        <title>The complete chromosome of Desulfohalobium retbaense DSM 5692.</title>
        <authorList>
            <consortium name="US DOE Joint Genome Institute (JGI-PGF)"/>
            <person name="Lucas S."/>
            <person name="Copeland A."/>
            <person name="Lapidus A."/>
            <person name="Glavina del Rio T."/>
            <person name="Dalin E."/>
            <person name="Tice H."/>
            <person name="Bruce D."/>
            <person name="Goodwin L."/>
            <person name="Pitluck S."/>
            <person name="Kyrpides N."/>
            <person name="Mavromatis K."/>
            <person name="Ivanova N."/>
            <person name="Mikhailova N."/>
            <person name="Munk A.C."/>
            <person name="Brettin T."/>
            <person name="Detter J.C."/>
            <person name="Han C."/>
            <person name="Tapia R."/>
            <person name="Larimer F."/>
            <person name="Land M."/>
            <person name="Hauser L."/>
            <person name="Markowitz V."/>
            <person name="Cheng J.-F."/>
            <person name="Hugenholtz P."/>
            <person name="Woyke T."/>
            <person name="Wu D."/>
            <person name="Spring S."/>
            <person name="Klenk H.-P."/>
            <person name="Eisen J.A."/>
        </authorList>
    </citation>
    <scope>NUCLEOTIDE SEQUENCE [LARGE SCALE GENOMIC DNA]</scope>
    <source>
        <strain evidence="3">DSM 5692</strain>
    </source>
</reference>
<dbReference type="InterPro" id="IPR013783">
    <property type="entry name" value="Ig-like_fold"/>
</dbReference>
<dbReference type="CAZy" id="CBM48">
    <property type="family name" value="Carbohydrate-Binding Module Family 48"/>
</dbReference>
<dbReference type="GO" id="GO:0005975">
    <property type="term" value="P:carbohydrate metabolic process"/>
    <property type="evidence" value="ECO:0007669"/>
    <property type="project" value="InterPro"/>
</dbReference>
<dbReference type="AlphaFoldDB" id="C8X109"/>
<evidence type="ECO:0000313" key="3">
    <source>
        <dbReference type="Proteomes" id="UP000001052"/>
    </source>
</evidence>
<evidence type="ECO:0000259" key="1">
    <source>
        <dbReference type="Pfam" id="PF02922"/>
    </source>
</evidence>
<reference evidence="2 3" key="2">
    <citation type="journal article" date="2010" name="Stand. Genomic Sci.">
        <title>Complete genome sequence of Desulfohalobium retbaense type strain (HR(100)).</title>
        <authorList>
            <person name="Spring S."/>
            <person name="Nolan M."/>
            <person name="Lapidus A."/>
            <person name="Glavina Del Rio T."/>
            <person name="Copeland A."/>
            <person name="Tice H."/>
            <person name="Cheng J.F."/>
            <person name="Lucas S."/>
            <person name="Land M."/>
            <person name="Chen F."/>
            <person name="Bruce D."/>
            <person name="Goodwin L."/>
            <person name="Pitluck S."/>
            <person name="Ivanova N."/>
            <person name="Mavromatis K."/>
            <person name="Mikhailova N."/>
            <person name="Pati A."/>
            <person name="Chen A."/>
            <person name="Palaniappan K."/>
            <person name="Hauser L."/>
            <person name="Chang Y.J."/>
            <person name="Jeffries C.D."/>
            <person name="Munk C."/>
            <person name="Kiss H."/>
            <person name="Chain P."/>
            <person name="Han C."/>
            <person name="Brettin T."/>
            <person name="Detter J.C."/>
            <person name="Schuler E."/>
            <person name="Goker M."/>
            <person name="Rohde M."/>
            <person name="Bristow J."/>
            <person name="Eisen J.A."/>
            <person name="Markowitz V."/>
            <person name="Hugenholtz P."/>
            <person name="Kyrpides N.C."/>
            <person name="Klenk H.P."/>
        </authorList>
    </citation>
    <scope>NUCLEOTIDE SEQUENCE [LARGE SCALE GENOMIC DNA]</scope>
    <source>
        <strain evidence="2 3">DSM 5692</strain>
    </source>
</reference>
<keyword evidence="3" id="KW-1185">Reference proteome</keyword>
<dbReference type="STRING" id="485915.Dret_0815"/>
<sequence length="101" mass="11263">MAVTKQYLKSKPVCRVRFAVPKSLSQGASEVSVVGDFNNWDPKQHPMYALKKGGFSACIDLVPGQRYEFRYVLDGHIWINEAEADELVATPFGSENSVLDL</sequence>
<dbReference type="CDD" id="cd07184">
    <property type="entry name" value="E_set_Isoamylase_like_N"/>
    <property type="match status" value="1"/>
</dbReference>
<dbReference type="InterPro" id="IPR014756">
    <property type="entry name" value="Ig_E-set"/>
</dbReference>
<evidence type="ECO:0000313" key="2">
    <source>
        <dbReference type="EMBL" id="ACV68106.1"/>
    </source>
</evidence>
<organism evidence="2 3">
    <name type="scientific">Desulfohalobium retbaense (strain ATCC 49708 / DSM 5692 / JCM 16813 / HR100)</name>
    <dbReference type="NCBI Taxonomy" id="485915"/>
    <lineage>
        <taxon>Bacteria</taxon>
        <taxon>Pseudomonadati</taxon>
        <taxon>Thermodesulfobacteriota</taxon>
        <taxon>Desulfovibrionia</taxon>
        <taxon>Desulfovibrionales</taxon>
        <taxon>Desulfohalobiaceae</taxon>
        <taxon>Desulfohalobium</taxon>
    </lineage>
</organism>
<dbReference type="InterPro" id="IPR004193">
    <property type="entry name" value="Glyco_hydro_13_N"/>
</dbReference>
<keyword evidence="2" id="KW-0378">Hydrolase</keyword>
<feature type="domain" description="Glycoside hydrolase family 13 N-terminal" evidence="1">
    <location>
        <begin position="25"/>
        <end position="73"/>
    </location>
</feature>
<dbReference type="eggNOG" id="COG0296">
    <property type="taxonomic scope" value="Bacteria"/>
</dbReference>
<dbReference type="OrthoDB" id="9811945at2"/>
<accession>C8X109</accession>
<proteinExistence type="predicted"/>
<protein>
    <submittedName>
        <fullName evidence="2">Glycoside hydrolase family 13 domain protein</fullName>
    </submittedName>
</protein>
<dbReference type="GO" id="GO:0004553">
    <property type="term" value="F:hydrolase activity, hydrolyzing O-glycosyl compounds"/>
    <property type="evidence" value="ECO:0007669"/>
    <property type="project" value="InterPro"/>
</dbReference>
<dbReference type="SUPFAM" id="SSF81296">
    <property type="entry name" value="E set domains"/>
    <property type="match status" value="1"/>
</dbReference>
<dbReference type="HOGENOM" id="CLU_158008_1_0_7"/>